<dbReference type="GO" id="GO:0008278">
    <property type="term" value="C:cohesin complex"/>
    <property type="evidence" value="ECO:0007669"/>
    <property type="project" value="TreeGrafter"/>
</dbReference>
<dbReference type="Pfam" id="PF24571">
    <property type="entry name" value="HEAT_SCC3-SA"/>
    <property type="match status" value="1"/>
</dbReference>
<evidence type="ECO:0000256" key="3">
    <source>
        <dbReference type="SAM" id="Phobius"/>
    </source>
</evidence>
<accession>A0A9P6N9P4</accession>
<keyword evidence="3" id="KW-1133">Transmembrane helix</keyword>
<keyword evidence="3" id="KW-0472">Membrane</keyword>
<dbReference type="InterPro" id="IPR020839">
    <property type="entry name" value="SCD"/>
</dbReference>
<dbReference type="Pfam" id="PF08514">
    <property type="entry name" value="STAG"/>
    <property type="match status" value="1"/>
</dbReference>
<feature type="domain" description="SCD" evidence="4">
    <location>
        <begin position="241"/>
        <end position="326"/>
    </location>
</feature>
<dbReference type="InterPro" id="IPR016024">
    <property type="entry name" value="ARM-type_fold"/>
</dbReference>
<dbReference type="Gene3D" id="1.25.10.10">
    <property type="entry name" value="Leucine-rich Repeat Variant"/>
    <property type="match status" value="1"/>
</dbReference>
<dbReference type="InterPro" id="IPR056396">
    <property type="entry name" value="HEAT_SCC3-SA"/>
</dbReference>
<feature type="compositionally biased region" description="Basic residues" evidence="2">
    <location>
        <begin position="1411"/>
        <end position="1420"/>
    </location>
</feature>
<dbReference type="OrthoDB" id="498590at2759"/>
<keyword evidence="6" id="KW-1185">Reference proteome</keyword>
<keyword evidence="3" id="KW-0812">Transmembrane</keyword>
<organism evidence="5 6">
    <name type="scientific">Cronartium quercuum f. sp. fusiforme G11</name>
    <dbReference type="NCBI Taxonomy" id="708437"/>
    <lineage>
        <taxon>Eukaryota</taxon>
        <taxon>Fungi</taxon>
        <taxon>Dikarya</taxon>
        <taxon>Basidiomycota</taxon>
        <taxon>Pucciniomycotina</taxon>
        <taxon>Pucciniomycetes</taxon>
        <taxon>Pucciniales</taxon>
        <taxon>Coleosporiaceae</taxon>
        <taxon>Cronartium</taxon>
    </lineage>
</organism>
<dbReference type="InterPro" id="IPR011989">
    <property type="entry name" value="ARM-like"/>
</dbReference>
<feature type="coiled-coil region" evidence="1">
    <location>
        <begin position="180"/>
        <end position="225"/>
    </location>
</feature>
<dbReference type="GO" id="GO:0007062">
    <property type="term" value="P:sister chromatid cohesion"/>
    <property type="evidence" value="ECO:0007669"/>
    <property type="project" value="UniProtKB-ARBA"/>
</dbReference>
<dbReference type="PANTHER" id="PTHR11199:SF0">
    <property type="entry name" value="LD34181P-RELATED"/>
    <property type="match status" value="1"/>
</dbReference>
<dbReference type="GO" id="GO:0000785">
    <property type="term" value="C:chromatin"/>
    <property type="evidence" value="ECO:0007669"/>
    <property type="project" value="TreeGrafter"/>
</dbReference>
<evidence type="ECO:0000256" key="2">
    <source>
        <dbReference type="SAM" id="MobiDB-lite"/>
    </source>
</evidence>
<keyword evidence="1" id="KW-0175">Coiled coil</keyword>
<feature type="compositionally biased region" description="Acidic residues" evidence="2">
    <location>
        <begin position="612"/>
        <end position="626"/>
    </location>
</feature>
<dbReference type="GO" id="GO:0005634">
    <property type="term" value="C:nucleus"/>
    <property type="evidence" value="ECO:0007669"/>
    <property type="project" value="TreeGrafter"/>
</dbReference>
<evidence type="ECO:0000256" key="1">
    <source>
        <dbReference type="SAM" id="Coils"/>
    </source>
</evidence>
<dbReference type="SUPFAM" id="SSF48371">
    <property type="entry name" value="ARM repeat"/>
    <property type="match status" value="1"/>
</dbReference>
<feature type="compositionally biased region" description="Basic and acidic residues" evidence="2">
    <location>
        <begin position="1421"/>
        <end position="1434"/>
    </location>
</feature>
<dbReference type="Proteomes" id="UP000886653">
    <property type="component" value="Unassembled WGS sequence"/>
</dbReference>
<dbReference type="PROSITE" id="PS51425">
    <property type="entry name" value="SCD"/>
    <property type="match status" value="1"/>
</dbReference>
<feature type="compositionally biased region" description="Basic and acidic residues" evidence="2">
    <location>
        <begin position="1245"/>
        <end position="1254"/>
    </location>
</feature>
<evidence type="ECO:0000259" key="4">
    <source>
        <dbReference type="PROSITE" id="PS51425"/>
    </source>
</evidence>
<protein>
    <recommendedName>
        <fullName evidence="4">SCD domain-containing protein</fullName>
    </recommendedName>
</protein>
<dbReference type="GO" id="GO:0003682">
    <property type="term" value="F:chromatin binding"/>
    <property type="evidence" value="ECO:0007669"/>
    <property type="project" value="TreeGrafter"/>
</dbReference>
<dbReference type="InterPro" id="IPR039662">
    <property type="entry name" value="Cohesin_Scc3/SA"/>
</dbReference>
<proteinExistence type="predicted"/>
<sequence>MNQDSKYDILNDNDLFNTIKGGLSVIEPTMEDWIEIYKSNNNEEEEDESKGEALAVLINCILRCCSCNHSINKFEALDLDAVASNLDDIQEIFKKVPNQIYPIISKSINKTKQNFRKNLFLLINKLILSCNISLILYDNFFLNHLNTFLITMTSSLIKSIRHTSTFISLNCLLTSLCSISFNLTKELNNLISRIEKEKENHQTKKKNKNSKLIDWEERKLEVENQKKTIEVYINELFDGVFVHRYRDSDPNIRVECVKALGEWMITLPDYFIGGNYLRYIGWVLTDSHKEVRFEALKVLKNLYSKEDNIGLMQHFTNRFKFRLIEIGIGEPNFKLRIITLEVLTLIDKFSGLLLKNQRFDLLKLIYYQNFKIRNSIANFFNNYLNEFYDSRRIKLNFNINPNLISSNSINNNKFKLEEIEKWLKLKCLAKLLIKCGSQKVSNSNNDDNHEDEDHGTSSQSSEDEDEDLIESIDDSLTNMTLRITNFPEKGRVALAVESLWEEVKILQDWESMANYLLLDHSASNHQTKSSNIKNRRISVAMTQDESANIEGQDSGTVEVEDSCKLSEAEESLLIEVFVASLRKAASVLTNEELAKEKKKKRRINKRKKDLVTDDDEEENDESDDDLHDDRMTDDYMRTHKSEITRFMIKILPQLYSKYNTDSIRLSEVFRIPKLMYINLYLELRSVSAYEELWDVLTRQYLKQQAPQTIEVISSTIDYLINSTKSLSHINDPKIKVLDQKLIESLFKLIQTKRDLEVCTFEEDEIVSLNLILLKIVQLIRYRDLSYILEAIDSDAEDLIGLTKPIDLIHILANRGRLSYHEESKMIEFAMEILQLHFMWVCSSLCRLKVENKVEEGDDEGERASLGLKKEVERVIGFRDRLFVLLREYAIDPNCDACEEIKRTAFVHLLNAFMLCCGSMMPKELMMKCDEQTQYRCAGFVAAEIERFGMTIKKARARVDSEGSSEPEENDREKKRKLAKNVHSDSRTDEIPTLSMKELQAQEAFDILMTTYTKAICCGLIHFQHSNVILPHFTRFGPVFDLSLEALVGLLKGGLGNDPFQKELLAKTVWESMRESFELFINDETATEEQFIRLSKLLQSSIVIRGARLSVKAVLDSQAYIVLHTTCIEWLVKKASNLETDVEAESKWAVMFKGLMHLVPGLDGRAALKIKSIMDASLQTHGLEISETSKAWDPYRAYLKRLISIMAKDPSIKRAAKLALKKQNGTEPGVDDERRVSDDELMDGPQSDKEERVESTSRTLVVRAAQSSEMEETSSRPVSASREDEAVTSKLSAIAKGKARAIHPSDPPTSVHPTRRRSRLSSVVIPARPNSSSVSHSIQRGGPSLISVVIPTSKNIPKRKRTDSRSLLSSSSIGVNEEEQEDIEEDDDDDDDESNIKKNLKKRRKIIEFDKKKKKKKKKKVENKNEKVSKIDKKLIIKSQIENDDDNNNNNNSEHESEISLAEFKRRRKIR</sequence>
<feature type="region of interest" description="Disordered" evidence="2">
    <location>
        <begin position="440"/>
        <end position="468"/>
    </location>
</feature>
<evidence type="ECO:0000313" key="6">
    <source>
        <dbReference type="Proteomes" id="UP000886653"/>
    </source>
</evidence>
<comment type="caution">
    <text evidence="5">The sequence shown here is derived from an EMBL/GenBank/DDBJ whole genome shotgun (WGS) entry which is preliminary data.</text>
</comment>
<feature type="transmembrane region" description="Helical" evidence="3">
    <location>
        <begin position="119"/>
        <end position="137"/>
    </location>
</feature>
<name>A0A9P6N9P4_9BASI</name>
<dbReference type="Pfam" id="PF21581">
    <property type="entry name" value="SCD"/>
    <property type="match status" value="1"/>
</dbReference>
<dbReference type="EMBL" id="MU167367">
    <property type="protein sequence ID" value="KAG0141898.1"/>
    <property type="molecule type" value="Genomic_DNA"/>
</dbReference>
<feature type="region of interest" description="Disordered" evidence="2">
    <location>
        <begin position="1219"/>
        <end position="1470"/>
    </location>
</feature>
<feature type="compositionally biased region" description="Acidic residues" evidence="2">
    <location>
        <begin position="1375"/>
        <end position="1392"/>
    </location>
</feature>
<feature type="compositionally biased region" description="Polar residues" evidence="2">
    <location>
        <begin position="1328"/>
        <end position="1337"/>
    </location>
</feature>
<dbReference type="PANTHER" id="PTHR11199">
    <property type="entry name" value="STROMAL ANTIGEN"/>
    <property type="match status" value="1"/>
</dbReference>
<feature type="region of interest" description="Disordered" evidence="2">
    <location>
        <begin position="604"/>
        <end position="631"/>
    </location>
</feature>
<reference evidence="5" key="1">
    <citation type="submission" date="2013-11" db="EMBL/GenBank/DDBJ databases">
        <title>Genome sequence of the fusiform rust pathogen reveals effectors for host alternation and coevolution with pine.</title>
        <authorList>
            <consortium name="DOE Joint Genome Institute"/>
            <person name="Smith K."/>
            <person name="Pendleton A."/>
            <person name="Kubisiak T."/>
            <person name="Anderson C."/>
            <person name="Salamov A."/>
            <person name="Aerts A."/>
            <person name="Riley R."/>
            <person name="Clum A."/>
            <person name="Lindquist E."/>
            <person name="Ence D."/>
            <person name="Campbell M."/>
            <person name="Kronenberg Z."/>
            <person name="Feau N."/>
            <person name="Dhillon B."/>
            <person name="Hamelin R."/>
            <person name="Burleigh J."/>
            <person name="Smith J."/>
            <person name="Yandell M."/>
            <person name="Nelson C."/>
            <person name="Grigoriev I."/>
            <person name="Davis J."/>
        </authorList>
    </citation>
    <scope>NUCLEOTIDE SEQUENCE</scope>
    <source>
        <strain evidence="5">G11</strain>
    </source>
</reference>
<dbReference type="InterPro" id="IPR013721">
    <property type="entry name" value="STAG"/>
</dbReference>
<feature type="region of interest" description="Disordered" evidence="2">
    <location>
        <begin position="957"/>
        <end position="988"/>
    </location>
</feature>
<gene>
    <name evidence="5" type="ORF">CROQUDRAFT_82784</name>
</gene>
<evidence type="ECO:0000313" key="5">
    <source>
        <dbReference type="EMBL" id="KAG0141898.1"/>
    </source>
</evidence>